<dbReference type="Proteomes" id="UP000267223">
    <property type="component" value="Unassembled WGS sequence"/>
</dbReference>
<reference evidence="2 3" key="1">
    <citation type="submission" date="2018-11" db="EMBL/GenBank/DDBJ databases">
        <title>Draft genome sequence of Ferruginibacter sp. BO-59.</title>
        <authorList>
            <person name="Im W.T."/>
        </authorList>
    </citation>
    <scope>NUCLEOTIDE SEQUENCE [LARGE SCALE GENOMIC DNA]</scope>
    <source>
        <strain evidence="2 3">BO-59</strain>
    </source>
</reference>
<dbReference type="Gene3D" id="3.30.160.670">
    <property type="match status" value="1"/>
</dbReference>
<dbReference type="EMBL" id="RJJR01000001">
    <property type="protein sequence ID" value="RNI40330.1"/>
    <property type="molecule type" value="Genomic_DNA"/>
</dbReference>
<evidence type="ECO:0000313" key="3">
    <source>
        <dbReference type="Proteomes" id="UP000267223"/>
    </source>
</evidence>
<evidence type="ECO:0000313" key="2">
    <source>
        <dbReference type="EMBL" id="RNI40330.1"/>
    </source>
</evidence>
<comment type="caution">
    <text evidence="2">The sequence shown here is derived from an EMBL/GenBank/DDBJ whole genome shotgun (WGS) entry which is preliminary data.</text>
</comment>
<sequence>MKQILIMLIGFAGSAVLLNSCTKDPVANLTDEESRIYITDHDSTTNFSNFKTYSISDSVAVIQDGKTEMELTDVDAAYITAVKKYMNQAGFTLVSKNENPDLGVDVSHIIQTSTGVISYGDYWGNYGGYWDPYYWGYPGYGYYIPYAYSVYQIRQGALAVDILDLKNAEANKNINIVWTGLIRGSGIFNTSVADSQVKALFDQSTYLKH</sequence>
<feature type="domain" description="DUF4136" evidence="1">
    <location>
        <begin position="39"/>
        <end position="203"/>
    </location>
</feature>
<name>A0A3M9NRH5_9BACT</name>
<dbReference type="OrthoDB" id="959498at2"/>
<dbReference type="AlphaFoldDB" id="A0A3M9NRH5"/>
<gene>
    <name evidence="2" type="ORF">EFY79_01550</name>
</gene>
<evidence type="ECO:0000259" key="1">
    <source>
        <dbReference type="Pfam" id="PF13590"/>
    </source>
</evidence>
<dbReference type="InterPro" id="IPR025411">
    <property type="entry name" value="DUF4136"/>
</dbReference>
<organism evidence="2 3">
    <name type="scientific">Hanamia caeni</name>
    <dbReference type="NCBI Taxonomy" id="2294116"/>
    <lineage>
        <taxon>Bacteria</taxon>
        <taxon>Pseudomonadati</taxon>
        <taxon>Bacteroidota</taxon>
        <taxon>Chitinophagia</taxon>
        <taxon>Chitinophagales</taxon>
        <taxon>Chitinophagaceae</taxon>
        <taxon>Hanamia</taxon>
    </lineage>
</organism>
<dbReference type="Pfam" id="PF13590">
    <property type="entry name" value="DUF4136"/>
    <property type="match status" value="1"/>
</dbReference>
<proteinExistence type="predicted"/>
<accession>A0A3M9NRH5</accession>
<dbReference type="RefSeq" id="WP_123119221.1">
    <property type="nucleotide sequence ID" value="NZ_RJJR01000001.1"/>
</dbReference>
<protein>
    <submittedName>
        <fullName evidence="2">DUF4136 domain-containing protein</fullName>
    </submittedName>
</protein>
<keyword evidence="3" id="KW-1185">Reference proteome</keyword>